<comment type="caution">
    <text evidence="2">The sequence shown here is derived from an EMBL/GenBank/DDBJ whole genome shotgun (WGS) entry which is preliminary data.</text>
</comment>
<feature type="transmembrane region" description="Helical" evidence="1">
    <location>
        <begin position="237"/>
        <end position="254"/>
    </location>
</feature>
<dbReference type="SUPFAM" id="SSF46565">
    <property type="entry name" value="Chaperone J-domain"/>
    <property type="match status" value="1"/>
</dbReference>
<accession>A0ABR9V747</accession>
<dbReference type="Proteomes" id="UP000654604">
    <property type="component" value="Unassembled WGS sequence"/>
</dbReference>
<proteinExistence type="predicted"/>
<protein>
    <submittedName>
        <fullName evidence="2">J domain-containing protein</fullName>
    </submittedName>
</protein>
<reference evidence="2 3" key="1">
    <citation type="submission" date="2020-10" db="EMBL/GenBank/DDBJ databases">
        <authorList>
            <person name="Castelo-Branco R."/>
            <person name="Eusebio N."/>
            <person name="Adriana R."/>
            <person name="Vieira A."/>
            <person name="Brugerolle De Fraissinette N."/>
            <person name="Rezende De Castro R."/>
            <person name="Schneider M.P."/>
            <person name="Vasconcelos V."/>
            <person name="Leao P.N."/>
        </authorList>
    </citation>
    <scope>NUCLEOTIDE SEQUENCE [LARGE SCALE GENOMIC DNA]</scope>
    <source>
        <strain evidence="2 3">LEGE 03274</strain>
    </source>
</reference>
<keyword evidence="1" id="KW-1133">Transmembrane helix</keyword>
<dbReference type="CDD" id="cd06257">
    <property type="entry name" value="DnaJ"/>
    <property type="match status" value="1"/>
</dbReference>
<dbReference type="InterPro" id="IPR001623">
    <property type="entry name" value="DnaJ_domain"/>
</dbReference>
<organism evidence="2 3">
    <name type="scientific">Cyanobacterium stanieri LEGE 03274</name>
    <dbReference type="NCBI Taxonomy" id="1828756"/>
    <lineage>
        <taxon>Bacteria</taxon>
        <taxon>Bacillati</taxon>
        <taxon>Cyanobacteriota</taxon>
        <taxon>Cyanophyceae</taxon>
        <taxon>Oscillatoriophycideae</taxon>
        <taxon>Chroococcales</taxon>
        <taxon>Geminocystaceae</taxon>
        <taxon>Cyanobacterium</taxon>
    </lineage>
</organism>
<dbReference type="RefSeq" id="WP_193801936.1">
    <property type="nucleotide sequence ID" value="NZ_JADEWC010000043.1"/>
</dbReference>
<sequence>MDINLEECYQILEVDELAELAQIEKAYFRLVGECLKRGEKERIETIKTAYQTLLNHRKTQQQEESTQGQKAYEQEITNGIARALRGMALMIRVDATVEYVEIKIRGSKPRQKSTILHLIYEYLRGADNLQHTLVRVTALKTVKTHFWQEDINLAPDRHNQVYANDYILLQEGEKTLNTYVLPIAGAIALAFSYAEVLTWFIGMWVHEFGHATVAWLSGYRALVTFGATITTLEKSNFVYFGILFLLGLTLYTGWKEKKKSTMIIAIILIILQFILTWIVSYTNYVTLMAFSGIGGEFYLSTLLIIAFYWRLPEKFYWDFWRFGAVAVGAITFFSSFTKWHNIKVGKDNIPWGTLWGGRGDSGGDLNILNDYAGWTTTQIVGTYISLSNICLAVIIGFYLYHLFKSRPELWVKIRRLFP</sequence>
<keyword evidence="1" id="KW-0812">Transmembrane</keyword>
<keyword evidence="3" id="KW-1185">Reference proteome</keyword>
<evidence type="ECO:0000313" key="2">
    <source>
        <dbReference type="EMBL" id="MBE9223715.1"/>
    </source>
</evidence>
<dbReference type="Gene3D" id="1.10.287.110">
    <property type="entry name" value="DnaJ domain"/>
    <property type="match status" value="1"/>
</dbReference>
<gene>
    <name evidence="2" type="ORF">IQ215_13505</name>
</gene>
<name>A0ABR9V747_9CHRO</name>
<feature type="transmembrane region" description="Helical" evidence="1">
    <location>
        <begin position="319"/>
        <end position="337"/>
    </location>
</feature>
<evidence type="ECO:0000256" key="1">
    <source>
        <dbReference type="SAM" id="Phobius"/>
    </source>
</evidence>
<feature type="transmembrane region" description="Helical" evidence="1">
    <location>
        <begin position="285"/>
        <end position="307"/>
    </location>
</feature>
<feature type="transmembrane region" description="Helical" evidence="1">
    <location>
        <begin position="261"/>
        <end position="279"/>
    </location>
</feature>
<dbReference type="InterPro" id="IPR036869">
    <property type="entry name" value="J_dom_sf"/>
</dbReference>
<feature type="transmembrane region" description="Helical" evidence="1">
    <location>
        <begin position="383"/>
        <end position="403"/>
    </location>
</feature>
<evidence type="ECO:0000313" key="3">
    <source>
        <dbReference type="Proteomes" id="UP000654604"/>
    </source>
</evidence>
<dbReference type="EMBL" id="JADEWC010000043">
    <property type="protein sequence ID" value="MBE9223715.1"/>
    <property type="molecule type" value="Genomic_DNA"/>
</dbReference>
<feature type="transmembrane region" description="Helical" evidence="1">
    <location>
        <begin position="179"/>
        <end position="201"/>
    </location>
</feature>
<keyword evidence="1" id="KW-0472">Membrane</keyword>
<feature type="transmembrane region" description="Helical" evidence="1">
    <location>
        <begin position="213"/>
        <end position="231"/>
    </location>
</feature>